<evidence type="ECO:0000313" key="3">
    <source>
        <dbReference type="Proteomes" id="UP000813637"/>
    </source>
</evidence>
<evidence type="ECO:0000256" key="1">
    <source>
        <dbReference type="SAM" id="Phobius"/>
    </source>
</evidence>
<accession>A0A9Q3V838</accession>
<proteinExistence type="predicted"/>
<dbReference type="RefSeq" id="WP_003379448.1">
    <property type="nucleotide sequence ID" value="NZ_JAAMYP010000005.1"/>
</dbReference>
<protein>
    <submittedName>
        <fullName evidence="2">Uncharacterized protein</fullName>
    </submittedName>
</protein>
<dbReference type="AlphaFoldDB" id="A0A9Q3V838"/>
<feature type="transmembrane region" description="Helical" evidence="1">
    <location>
        <begin position="6"/>
        <end position="23"/>
    </location>
</feature>
<dbReference type="EMBL" id="JAAMYB010000004">
    <property type="protein sequence ID" value="MCD3194851.1"/>
    <property type="molecule type" value="Genomic_DNA"/>
</dbReference>
<keyword evidence="1" id="KW-1133">Transmembrane helix</keyword>
<name>A0A9Q3V838_CLOBO</name>
<reference evidence="2" key="2">
    <citation type="journal article" date="2021" name="Microorganisms">
        <title>Extensive Genome Exploration of Clostridium botulinum Group III Field Strains.</title>
        <authorList>
            <person name="Fillo S."/>
            <person name="Giordani F."/>
            <person name="Tonon E."/>
            <person name="Drigo I."/>
            <person name="Anselmo A."/>
            <person name="Fortunato A."/>
            <person name="Lista F."/>
            <person name="Bano L."/>
        </authorList>
    </citation>
    <scope>NUCLEOTIDE SEQUENCE</scope>
    <source>
        <strain evidence="2">IZSVe-TV_9877_3_12</strain>
    </source>
</reference>
<feature type="transmembrane region" description="Helical" evidence="1">
    <location>
        <begin position="59"/>
        <end position="78"/>
    </location>
</feature>
<comment type="caution">
    <text evidence="2">The sequence shown here is derived from an EMBL/GenBank/DDBJ whole genome shotgun (WGS) entry which is preliminary data.</text>
</comment>
<sequence>MDLGYFFLGISTLFLIGAIFFMCKKVYFIDKLEAVLICLSGFFGYGLLCGGYYSDYSEYDIVWVLTAFISIMIMIFFLIRKPKYLKRWEVVMFGSLEFIINCLILIL</sequence>
<feature type="transmembrane region" description="Helical" evidence="1">
    <location>
        <begin position="35"/>
        <end position="53"/>
    </location>
</feature>
<evidence type="ECO:0000313" key="2">
    <source>
        <dbReference type="EMBL" id="MCD3194851.1"/>
    </source>
</evidence>
<organism evidence="2 3">
    <name type="scientific">Clostridium botulinum C</name>
    <dbReference type="NCBI Taxonomy" id="36828"/>
    <lineage>
        <taxon>Bacteria</taxon>
        <taxon>Bacillati</taxon>
        <taxon>Bacillota</taxon>
        <taxon>Clostridia</taxon>
        <taxon>Eubacteriales</taxon>
        <taxon>Clostridiaceae</taxon>
        <taxon>Clostridium</taxon>
    </lineage>
</organism>
<keyword evidence="1" id="KW-0812">Transmembrane</keyword>
<reference evidence="2" key="1">
    <citation type="submission" date="2020-02" db="EMBL/GenBank/DDBJ databases">
        <authorList>
            <person name="Fillo S."/>
            <person name="Giordani F."/>
            <person name="Tonon E."/>
            <person name="Drigo I."/>
            <person name="Anselmo A."/>
            <person name="Fortunato A."/>
            <person name="Bano L."/>
            <person name="Lista F."/>
        </authorList>
    </citation>
    <scope>NUCLEOTIDE SEQUENCE</scope>
    <source>
        <strain evidence="2">IZSVe-TV_9877_3_12</strain>
    </source>
</reference>
<dbReference type="Proteomes" id="UP000813637">
    <property type="component" value="Unassembled WGS sequence"/>
</dbReference>
<gene>
    <name evidence="2" type="ORF">G8S53_06055</name>
</gene>
<keyword evidence="1" id="KW-0472">Membrane</keyword>